<dbReference type="InterPro" id="IPR006073">
    <property type="entry name" value="GTP-bd"/>
</dbReference>
<reference evidence="3 4" key="1">
    <citation type="journal article" date="2010" name="Stand. Genomic Sci.">
        <title>Complete genome sequence of Arcanobacterium haemolyticum type strain (11018).</title>
        <authorList>
            <person name="Yasawong M."/>
            <person name="Teshima H."/>
            <person name="Lapidus A."/>
            <person name="Nolan M."/>
            <person name="Lucas S."/>
            <person name="Glavina Del Rio T."/>
            <person name="Tice H."/>
            <person name="Cheng J."/>
            <person name="Bruce D."/>
            <person name="Detter C."/>
            <person name="Tapia R."/>
            <person name="Han C."/>
            <person name="Goodwin L."/>
            <person name="Pitluck S."/>
            <person name="Liolios K."/>
            <person name="Ivanova N."/>
            <person name="Mavromatis K."/>
            <person name="Mikhailova N."/>
            <person name="Pati A."/>
            <person name="Chen A."/>
            <person name="Palaniappan K."/>
            <person name="Land M."/>
            <person name="Hauser L."/>
            <person name="Chang Y."/>
            <person name="Jeffries C."/>
            <person name="Rohde M."/>
            <person name="Sikorski J."/>
            <person name="Pukall R."/>
            <person name="Goker M."/>
            <person name="Woyke T."/>
            <person name="Bristow J."/>
            <person name="Eisen J."/>
            <person name="Markowitz V."/>
            <person name="Hugenholtz P."/>
            <person name="Kyrpides N."/>
            <person name="Klenk H."/>
        </authorList>
    </citation>
    <scope>NUCLEOTIDE SEQUENCE [LARGE SCALE GENOMIC DNA]</scope>
    <source>
        <strain evidence="4">ATCC 9345 / DSM 20595 / CCUG 17215 / LMG 16163 / NBRC 15585 / NCTC 8452 / 11018</strain>
    </source>
</reference>
<organism evidence="3 4">
    <name type="scientific">Arcanobacterium haemolyticum (strain ATCC 9345 / DSM 20595 / CCM 5947 / CCUG 17215 / LMG 16163 / NBRC 15585 / NCTC 8452 / 11018)</name>
    <dbReference type="NCBI Taxonomy" id="644284"/>
    <lineage>
        <taxon>Bacteria</taxon>
        <taxon>Bacillati</taxon>
        <taxon>Actinomycetota</taxon>
        <taxon>Actinomycetes</taxon>
        <taxon>Actinomycetales</taxon>
        <taxon>Actinomycetaceae</taxon>
        <taxon>Arcanobacterium</taxon>
    </lineage>
</organism>
<keyword evidence="1" id="KW-1133">Transmembrane helix</keyword>
<feature type="transmembrane region" description="Helical" evidence="1">
    <location>
        <begin position="415"/>
        <end position="437"/>
    </location>
</feature>
<dbReference type="PANTHER" id="PTHR42698:SF1">
    <property type="entry name" value="GTPASE ERA, MITOCHONDRIAL"/>
    <property type="match status" value="1"/>
</dbReference>
<dbReference type="PANTHER" id="PTHR42698">
    <property type="entry name" value="GTPASE ERA"/>
    <property type="match status" value="1"/>
</dbReference>
<dbReference type="GO" id="GO:0019843">
    <property type="term" value="F:rRNA binding"/>
    <property type="evidence" value="ECO:0007669"/>
    <property type="project" value="TreeGrafter"/>
</dbReference>
<dbReference type="GO" id="GO:0043024">
    <property type="term" value="F:ribosomal small subunit binding"/>
    <property type="evidence" value="ECO:0007669"/>
    <property type="project" value="TreeGrafter"/>
</dbReference>
<evidence type="ECO:0000313" key="3">
    <source>
        <dbReference type="EMBL" id="ADH92560.1"/>
    </source>
</evidence>
<evidence type="ECO:0000259" key="2">
    <source>
        <dbReference type="Pfam" id="PF01926"/>
    </source>
</evidence>
<feature type="transmembrane region" description="Helical" evidence="1">
    <location>
        <begin position="449"/>
        <end position="473"/>
    </location>
</feature>
<evidence type="ECO:0000313" key="4">
    <source>
        <dbReference type="Proteomes" id="UP000000376"/>
    </source>
</evidence>
<dbReference type="KEGG" id="ahe:Arch_0834"/>
<dbReference type="AlphaFoldDB" id="D7BNR1"/>
<dbReference type="eggNOG" id="COG0699">
    <property type="taxonomic scope" value="Bacteria"/>
</dbReference>
<dbReference type="RefSeq" id="WP_013170056.1">
    <property type="nucleotide sequence ID" value="NC_014218.1"/>
</dbReference>
<dbReference type="InterPro" id="IPR027417">
    <property type="entry name" value="P-loop_NTPase"/>
</dbReference>
<keyword evidence="1" id="KW-0812">Transmembrane</keyword>
<keyword evidence="4" id="KW-1185">Reference proteome</keyword>
<dbReference type="Proteomes" id="UP000000376">
    <property type="component" value="Chromosome"/>
</dbReference>
<dbReference type="OrthoDB" id="974105at2"/>
<sequence>MSLTLNSGVEMLRDVVTIAEPYLSHDVVEHAATISRYAGERREHNPDVCVVAIAGSTGSGKSSIVNALIGENLARVAATRPTTAQPCAVSTVQAHDLLSWLDITQRFERPGLKDAFGATSDFVIVDLPDIDSTSAANRAIAASIIGAADVVLWIVDPQKYADAVVHDDYLAQRSEHSTVMLTVLNQADRLSATETHQVVDSLTAIMRDRGVTSNIHVASALTGDGIADLRSKIADLADNQHAATAKLAADIRTIGREIGGDLQADGGKLTPADTPDSTRLINAAIQAAGAHTVARLAGESYAYRAKKATRWPLTRWITNMKVDPLQRFRLGTTKEHESFTPVTGIERSDVALRQAENECARFISAATCHMPRRWANDVAEESDVLTTVVRRADYVSSQAQLEAERRPLWWRIINLLQWVLIAVVITGGVWLGLRALALNLGLWLERPPMIGIVPLPLVLVAAGVALGWILSLASRFFAARGQRATQTRVIRRLRKEFAADITQHVIAPILARVDEYDRTIAKCQQLTTVN</sequence>
<dbReference type="HOGENOM" id="CLU_016609_2_1_11"/>
<gene>
    <name evidence="3" type="ordered locus">Arch_0834</name>
</gene>
<accession>D7BNR1</accession>
<dbReference type="GO" id="GO:0000028">
    <property type="term" value="P:ribosomal small subunit assembly"/>
    <property type="evidence" value="ECO:0007669"/>
    <property type="project" value="TreeGrafter"/>
</dbReference>
<keyword evidence="1" id="KW-0472">Membrane</keyword>
<dbReference type="SUPFAM" id="SSF52540">
    <property type="entry name" value="P-loop containing nucleoside triphosphate hydrolases"/>
    <property type="match status" value="1"/>
</dbReference>
<dbReference type="STRING" id="644284.Arch_0834"/>
<dbReference type="GO" id="GO:0005829">
    <property type="term" value="C:cytosol"/>
    <property type="evidence" value="ECO:0007669"/>
    <property type="project" value="TreeGrafter"/>
</dbReference>
<dbReference type="Gene3D" id="3.40.50.300">
    <property type="entry name" value="P-loop containing nucleotide triphosphate hydrolases"/>
    <property type="match status" value="1"/>
</dbReference>
<dbReference type="InterPro" id="IPR005662">
    <property type="entry name" value="GTPase_Era-like"/>
</dbReference>
<dbReference type="EMBL" id="CP002045">
    <property type="protein sequence ID" value="ADH92560.1"/>
    <property type="molecule type" value="Genomic_DNA"/>
</dbReference>
<proteinExistence type="predicted"/>
<evidence type="ECO:0000256" key="1">
    <source>
        <dbReference type="SAM" id="Phobius"/>
    </source>
</evidence>
<protein>
    <submittedName>
        <fullName evidence="3">GTP-binding protein HSR1-related protein</fullName>
    </submittedName>
</protein>
<dbReference type="GO" id="GO:0005525">
    <property type="term" value="F:GTP binding"/>
    <property type="evidence" value="ECO:0007669"/>
    <property type="project" value="InterPro"/>
</dbReference>
<dbReference type="Pfam" id="PF01926">
    <property type="entry name" value="MMR_HSR1"/>
    <property type="match status" value="1"/>
</dbReference>
<name>D7BNR1_ARCHD</name>
<feature type="domain" description="G" evidence="2">
    <location>
        <begin position="51"/>
        <end position="185"/>
    </location>
</feature>